<feature type="domain" description="Glycosyltransferase subfamily 4-like N-terminal" evidence="2">
    <location>
        <begin position="23"/>
        <end position="195"/>
    </location>
</feature>
<dbReference type="InterPro" id="IPR028098">
    <property type="entry name" value="Glyco_trans_4-like_N"/>
</dbReference>
<dbReference type="Pfam" id="PF00534">
    <property type="entry name" value="Glycos_transf_1"/>
    <property type="match status" value="1"/>
</dbReference>
<reference evidence="3 4" key="1">
    <citation type="journal article" date="2021" name="Sci. Rep.">
        <title>The distribution of antibiotic resistance genes in chicken gut microbiota commensals.</title>
        <authorList>
            <person name="Juricova H."/>
            <person name="Matiasovicova J."/>
            <person name="Kubasova T."/>
            <person name="Cejkova D."/>
            <person name="Rychlik I."/>
        </authorList>
    </citation>
    <scope>NUCLEOTIDE SEQUENCE [LARGE SCALE GENOMIC DNA]</scope>
    <source>
        <strain evidence="3 4">An773</strain>
    </source>
</reference>
<dbReference type="CDD" id="cd03794">
    <property type="entry name" value="GT4_WbuB-like"/>
    <property type="match status" value="1"/>
</dbReference>
<feature type="domain" description="Glycosyl transferase family 1" evidence="1">
    <location>
        <begin position="208"/>
        <end position="368"/>
    </location>
</feature>
<gene>
    <name evidence="3" type="ORF">H7U36_06215</name>
</gene>
<evidence type="ECO:0000313" key="3">
    <source>
        <dbReference type="EMBL" id="MBM6737704.1"/>
    </source>
</evidence>
<protein>
    <submittedName>
        <fullName evidence="3">Glycosyltransferase family 4 protein</fullName>
    </submittedName>
</protein>
<sequence length="393" mass="44975">MKKIFIVAHFCSDFTSRGNNRFNYLASKLAEAGNEVHFFTTDFSHVKKRRRITENLNLPYKVHFIHENGYQKNVSLRRILSHRKFGINLKKALMSMSPPEVVYLAVPSIDAAFVTAEYCVKNNIPYLVDIQDLWPEAFQLVLKHLDFLFIGMQKKADYIYKNADRVIAVSKTYSSRANSVRKDTKNTLCVYLGTDLEVFDKYPVIPVQKKDNEIWIVYIGTLGSSYNINIVIEAIRQLYEKGIRGFSFQVFGDGPKMEEFQSNAVGLPVHFWGRLPYAELIGYVKNGDIAVNPIAKGAAQSIINKHADYAAAGLPVVNTQECEEYRDLLNSYKCGINCDVESSAQVAEALQELIENPEKKKQMGRNSRIMAEELFDRSHTYNRIVREIEELVR</sequence>
<dbReference type="PANTHER" id="PTHR12526:SF622">
    <property type="entry name" value="GLYCOSYLTRANSFERASE (GROUP I)"/>
    <property type="match status" value="1"/>
</dbReference>
<dbReference type="RefSeq" id="WP_205155812.1">
    <property type="nucleotide sequence ID" value="NZ_JACLYY010000005.1"/>
</dbReference>
<dbReference type="InterPro" id="IPR001296">
    <property type="entry name" value="Glyco_trans_1"/>
</dbReference>
<dbReference type="PANTHER" id="PTHR12526">
    <property type="entry name" value="GLYCOSYLTRANSFERASE"/>
    <property type="match status" value="1"/>
</dbReference>
<comment type="caution">
    <text evidence="3">The sequence shown here is derived from an EMBL/GenBank/DDBJ whole genome shotgun (WGS) entry which is preliminary data.</text>
</comment>
<evidence type="ECO:0000313" key="4">
    <source>
        <dbReference type="Proteomes" id="UP000716906"/>
    </source>
</evidence>
<evidence type="ECO:0000259" key="1">
    <source>
        <dbReference type="Pfam" id="PF00534"/>
    </source>
</evidence>
<name>A0ABS2E7U3_9FIRM</name>
<organism evidence="3 4">
    <name type="scientific">Faecalicatena fissicatena</name>
    <dbReference type="NCBI Taxonomy" id="290055"/>
    <lineage>
        <taxon>Bacteria</taxon>
        <taxon>Bacillati</taxon>
        <taxon>Bacillota</taxon>
        <taxon>Clostridia</taxon>
        <taxon>Lachnospirales</taxon>
        <taxon>Lachnospiraceae</taxon>
        <taxon>Faecalicatena</taxon>
    </lineage>
</organism>
<dbReference type="SUPFAM" id="SSF53756">
    <property type="entry name" value="UDP-Glycosyltransferase/glycogen phosphorylase"/>
    <property type="match status" value="1"/>
</dbReference>
<dbReference type="Pfam" id="PF13439">
    <property type="entry name" value="Glyco_transf_4"/>
    <property type="match status" value="1"/>
</dbReference>
<dbReference type="EMBL" id="JACLYY010000005">
    <property type="protein sequence ID" value="MBM6737704.1"/>
    <property type="molecule type" value="Genomic_DNA"/>
</dbReference>
<dbReference type="Gene3D" id="3.40.50.2000">
    <property type="entry name" value="Glycogen Phosphorylase B"/>
    <property type="match status" value="2"/>
</dbReference>
<accession>A0ABS2E7U3</accession>
<proteinExistence type="predicted"/>
<evidence type="ECO:0000259" key="2">
    <source>
        <dbReference type="Pfam" id="PF13439"/>
    </source>
</evidence>
<dbReference type="Proteomes" id="UP000716906">
    <property type="component" value="Unassembled WGS sequence"/>
</dbReference>
<keyword evidence="4" id="KW-1185">Reference proteome</keyword>